<evidence type="ECO:0000313" key="2">
    <source>
        <dbReference type="Proteomes" id="UP001164539"/>
    </source>
</evidence>
<dbReference type="EMBL" id="CM051394">
    <property type="protein sequence ID" value="KAJ4726817.1"/>
    <property type="molecule type" value="Genomic_DNA"/>
</dbReference>
<dbReference type="Proteomes" id="UP001164539">
    <property type="component" value="Chromosome 1"/>
</dbReference>
<organism evidence="1 2">
    <name type="scientific">Melia azedarach</name>
    <name type="common">Chinaberry tree</name>
    <dbReference type="NCBI Taxonomy" id="155640"/>
    <lineage>
        <taxon>Eukaryota</taxon>
        <taxon>Viridiplantae</taxon>
        <taxon>Streptophyta</taxon>
        <taxon>Embryophyta</taxon>
        <taxon>Tracheophyta</taxon>
        <taxon>Spermatophyta</taxon>
        <taxon>Magnoliopsida</taxon>
        <taxon>eudicotyledons</taxon>
        <taxon>Gunneridae</taxon>
        <taxon>Pentapetalae</taxon>
        <taxon>rosids</taxon>
        <taxon>malvids</taxon>
        <taxon>Sapindales</taxon>
        <taxon>Meliaceae</taxon>
        <taxon>Melia</taxon>
    </lineage>
</organism>
<reference evidence="1 2" key="1">
    <citation type="journal article" date="2023" name="Science">
        <title>Complex scaffold remodeling in plant triterpene biosynthesis.</title>
        <authorList>
            <person name="De La Pena R."/>
            <person name="Hodgson H."/>
            <person name="Liu J.C."/>
            <person name="Stephenson M.J."/>
            <person name="Martin A.C."/>
            <person name="Owen C."/>
            <person name="Harkess A."/>
            <person name="Leebens-Mack J."/>
            <person name="Jimenez L.E."/>
            <person name="Osbourn A."/>
            <person name="Sattely E.S."/>
        </authorList>
    </citation>
    <scope>NUCLEOTIDE SEQUENCE [LARGE SCALE GENOMIC DNA]</scope>
    <source>
        <strain evidence="2">cv. JPN11</strain>
        <tissue evidence="1">Leaf</tissue>
    </source>
</reference>
<evidence type="ECO:0000313" key="1">
    <source>
        <dbReference type="EMBL" id="KAJ4726817.1"/>
    </source>
</evidence>
<keyword evidence="2" id="KW-1185">Reference proteome</keyword>
<gene>
    <name evidence="1" type="ORF">OWV82_000017</name>
</gene>
<protein>
    <submittedName>
        <fullName evidence="1">PRA1 family protein</fullName>
    </submittedName>
</protein>
<accession>A0ACC1YSW5</accession>
<proteinExistence type="predicted"/>
<name>A0ACC1YSW5_MELAZ</name>
<comment type="caution">
    <text evidence="1">The sequence shown here is derived from an EMBL/GenBank/DDBJ whole genome shotgun (WGS) entry which is preliminary data.</text>
</comment>
<sequence length="201" mass="22466">MSSKSPPNYGSLPSTSSPTSVPATTAFLSRARATTQSVFSTRRPWNQLLNIHTFSRPYSFGEATLRLKRNLSYFRVNYAMIILVILFLSLLWHPVSMIAFLIVFVAWFFLYFFRDQPLVIFHRSVDDRLVLGILGVVTIVALVLTHVWLNVLVSLLIGVFLVGLHAAFIGTEALYYAEGEADDNGLFSVVGSPTRAGYSRV</sequence>